<feature type="domain" description="ABC transporter" evidence="3">
    <location>
        <begin position="2"/>
        <end position="179"/>
    </location>
</feature>
<dbReference type="InterPro" id="IPR015854">
    <property type="entry name" value="ABC_transpr_LolD-like"/>
</dbReference>
<gene>
    <name evidence="4" type="ORF">FYJ80_06155</name>
</gene>
<organism evidence="4 5">
    <name type="scientific">Bullifex porci</name>
    <dbReference type="NCBI Taxonomy" id="2606638"/>
    <lineage>
        <taxon>Bacteria</taxon>
        <taxon>Pseudomonadati</taxon>
        <taxon>Spirochaetota</taxon>
        <taxon>Spirochaetia</taxon>
        <taxon>Spirochaetales</taxon>
        <taxon>Spirochaetaceae</taxon>
        <taxon>Bullifex</taxon>
    </lineage>
</organism>
<sequence>MIITKHYGTACVLYKKNIDIKEGKRYLFWGRSGIGKTTALRIIAKLESNEEPCDIKLGKISMVFQEDRLLESFTARENLLAVCDDKAIVDSALSAFKIPINQRVREFSGGMKRRVAILRALLYEHDTLLMDEPFTGLDDETYKSVISFINEREKGKTIIIVSHEERVNKDLLIDEVVEF</sequence>
<dbReference type="InterPro" id="IPR003593">
    <property type="entry name" value="AAA+_ATPase"/>
</dbReference>
<accession>A0A7X2PCR4</accession>
<dbReference type="PANTHER" id="PTHR24220">
    <property type="entry name" value="IMPORT ATP-BINDING PROTEIN"/>
    <property type="match status" value="1"/>
</dbReference>
<dbReference type="InterPro" id="IPR003439">
    <property type="entry name" value="ABC_transporter-like_ATP-bd"/>
</dbReference>
<dbReference type="SUPFAM" id="SSF52540">
    <property type="entry name" value="P-loop containing nucleoside triphosphate hydrolases"/>
    <property type="match status" value="1"/>
</dbReference>
<evidence type="ECO:0000313" key="4">
    <source>
        <dbReference type="EMBL" id="MSU06362.1"/>
    </source>
</evidence>
<name>A0A7X2PCR4_9SPIO</name>
<evidence type="ECO:0000313" key="5">
    <source>
        <dbReference type="Proteomes" id="UP000460549"/>
    </source>
</evidence>
<keyword evidence="5" id="KW-1185">Reference proteome</keyword>
<dbReference type="GO" id="GO:0016887">
    <property type="term" value="F:ATP hydrolysis activity"/>
    <property type="evidence" value="ECO:0007669"/>
    <property type="project" value="InterPro"/>
</dbReference>
<protein>
    <submittedName>
        <fullName evidence="4">ATP-binding cassette domain-containing protein</fullName>
    </submittedName>
</protein>
<dbReference type="Gene3D" id="3.40.50.300">
    <property type="entry name" value="P-loop containing nucleotide triphosphate hydrolases"/>
    <property type="match status" value="1"/>
</dbReference>
<dbReference type="PROSITE" id="PS00211">
    <property type="entry name" value="ABC_TRANSPORTER_1"/>
    <property type="match status" value="1"/>
</dbReference>
<keyword evidence="1" id="KW-0547">Nucleotide-binding</keyword>
<comment type="caution">
    <text evidence="4">The sequence shown here is derived from an EMBL/GenBank/DDBJ whole genome shotgun (WGS) entry which is preliminary data.</text>
</comment>
<dbReference type="Proteomes" id="UP000460549">
    <property type="component" value="Unassembled WGS sequence"/>
</dbReference>
<dbReference type="GO" id="GO:0022857">
    <property type="term" value="F:transmembrane transporter activity"/>
    <property type="evidence" value="ECO:0007669"/>
    <property type="project" value="TreeGrafter"/>
</dbReference>
<evidence type="ECO:0000256" key="1">
    <source>
        <dbReference type="ARBA" id="ARBA00022741"/>
    </source>
</evidence>
<proteinExistence type="predicted"/>
<reference evidence="4 5" key="1">
    <citation type="submission" date="2019-08" db="EMBL/GenBank/DDBJ databases">
        <title>In-depth cultivation of the pig gut microbiome towards novel bacterial diversity and tailored functional studies.</title>
        <authorList>
            <person name="Wylensek D."/>
            <person name="Hitch T.C.A."/>
            <person name="Clavel T."/>
        </authorList>
    </citation>
    <scope>NUCLEOTIDE SEQUENCE [LARGE SCALE GENOMIC DNA]</scope>
    <source>
        <strain evidence="4 5">NM-380-WT-3C1</strain>
    </source>
</reference>
<dbReference type="SMART" id="SM00382">
    <property type="entry name" value="AAA"/>
    <property type="match status" value="1"/>
</dbReference>
<dbReference type="InterPro" id="IPR027417">
    <property type="entry name" value="P-loop_NTPase"/>
</dbReference>
<dbReference type="EMBL" id="VUNN01000010">
    <property type="protein sequence ID" value="MSU06362.1"/>
    <property type="molecule type" value="Genomic_DNA"/>
</dbReference>
<dbReference type="Pfam" id="PF00005">
    <property type="entry name" value="ABC_tran"/>
    <property type="match status" value="1"/>
</dbReference>
<evidence type="ECO:0000256" key="2">
    <source>
        <dbReference type="ARBA" id="ARBA00022840"/>
    </source>
</evidence>
<keyword evidence="2 4" id="KW-0067">ATP-binding</keyword>
<dbReference type="AlphaFoldDB" id="A0A7X2PCR4"/>
<dbReference type="PROSITE" id="PS50893">
    <property type="entry name" value="ABC_TRANSPORTER_2"/>
    <property type="match status" value="1"/>
</dbReference>
<dbReference type="GO" id="GO:0005524">
    <property type="term" value="F:ATP binding"/>
    <property type="evidence" value="ECO:0007669"/>
    <property type="project" value="UniProtKB-KW"/>
</dbReference>
<dbReference type="InterPro" id="IPR017871">
    <property type="entry name" value="ABC_transporter-like_CS"/>
</dbReference>
<dbReference type="GO" id="GO:0005886">
    <property type="term" value="C:plasma membrane"/>
    <property type="evidence" value="ECO:0007669"/>
    <property type="project" value="TreeGrafter"/>
</dbReference>
<evidence type="ECO:0000259" key="3">
    <source>
        <dbReference type="PROSITE" id="PS50893"/>
    </source>
</evidence>
<dbReference type="RefSeq" id="WP_154425335.1">
    <property type="nucleotide sequence ID" value="NZ_VUNN01000010.1"/>
</dbReference>